<dbReference type="AlphaFoldDB" id="A0A0Q0F7T8"/>
<evidence type="ECO:0000313" key="1">
    <source>
        <dbReference type="EMBL" id="KPY59833.1"/>
    </source>
</evidence>
<dbReference type="PATRIC" id="fig|264459.3.peg.3959"/>
<dbReference type="Proteomes" id="UP000050384">
    <property type="component" value="Unassembled WGS sequence"/>
</dbReference>
<protein>
    <submittedName>
        <fullName evidence="1">Uncharacterized protein</fullName>
    </submittedName>
</protein>
<organism evidence="1 2">
    <name type="scientific">Pseudomonas syringae pv. spinaceae</name>
    <dbReference type="NCBI Taxonomy" id="264459"/>
    <lineage>
        <taxon>Bacteria</taxon>
        <taxon>Pseudomonadati</taxon>
        <taxon>Pseudomonadota</taxon>
        <taxon>Gammaproteobacteria</taxon>
        <taxon>Pseudomonadales</taxon>
        <taxon>Pseudomonadaceae</taxon>
        <taxon>Pseudomonas</taxon>
        <taxon>Pseudomonas syringae</taxon>
    </lineage>
</organism>
<comment type="caution">
    <text evidence="1">The sequence shown here is derived from an EMBL/GenBank/DDBJ whole genome shotgun (WGS) entry which is preliminary data.</text>
</comment>
<accession>A0A0Q0F7T8</accession>
<gene>
    <name evidence="1" type="ORF">ALO94_02380</name>
</gene>
<dbReference type="EMBL" id="LJRI01001492">
    <property type="protein sequence ID" value="KPY59833.1"/>
    <property type="molecule type" value="Genomic_DNA"/>
</dbReference>
<name>A0A0Q0F7T8_PSESX</name>
<evidence type="ECO:0000313" key="2">
    <source>
        <dbReference type="Proteomes" id="UP000050384"/>
    </source>
</evidence>
<sequence length="80" mass="8745">MALNRVIHAEAGNKIQLHFEDPSLTGSVTPKWPGAARSTLVVIGNAVAYFKRHGRRKPLPSIKVMHELPCACGYAKPPSR</sequence>
<proteinExistence type="predicted"/>
<reference evidence="1 2" key="1">
    <citation type="submission" date="2015-09" db="EMBL/GenBank/DDBJ databases">
        <title>Genome announcement of multiple Pseudomonas syringae strains.</title>
        <authorList>
            <person name="Thakur S."/>
            <person name="Wang P.W."/>
            <person name="Gong Y."/>
            <person name="Weir B.S."/>
            <person name="Guttman D.S."/>
        </authorList>
    </citation>
    <scope>NUCLEOTIDE SEQUENCE [LARGE SCALE GENOMIC DNA]</scope>
    <source>
        <strain evidence="1 2">ICMP16929</strain>
    </source>
</reference>